<sequence>AVEVPAYDEDDGDAIVQDARATLAE</sequence>
<name>A0A3B0ZNI9_9ZZZZ</name>
<dbReference type="AlphaFoldDB" id="A0A3B0ZNI9"/>
<proteinExistence type="predicted"/>
<organism evidence="1">
    <name type="scientific">hydrothermal vent metagenome</name>
    <dbReference type="NCBI Taxonomy" id="652676"/>
    <lineage>
        <taxon>unclassified sequences</taxon>
        <taxon>metagenomes</taxon>
        <taxon>ecological metagenomes</taxon>
    </lineage>
</organism>
<dbReference type="EMBL" id="UOFK01000300">
    <property type="protein sequence ID" value="VAW82166.1"/>
    <property type="molecule type" value="Genomic_DNA"/>
</dbReference>
<accession>A0A3B0ZNI9</accession>
<reference evidence="1" key="1">
    <citation type="submission" date="2018-06" db="EMBL/GenBank/DDBJ databases">
        <authorList>
            <person name="Zhirakovskaya E."/>
        </authorList>
    </citation>
    <scope>NUCLEOTIDE SEQUENCE</scope>
</reference>
<feature type="non-terminal residue" evidence="1">
    <location>
        <position position="1"/>
    </location>
</feature>
<evidence type="ECO:0000313" key="1">
    <source>
        <dbReference type="EMBL" id="VAW82166.1"/>
    </source>
</evidence>
<protein>
    <submittedName>
        <fullName evidence="1">Uncharacterized protein</fullName>
    </submittedName>
</protein>
<gene>
    <name evidence="1" type="ORF">MNBD_GAMMA13-824</name>
</gene>